<evidence type="ECO:0000313" key="3">
    <source>
        <dbReference type="EMBL" id="MEZ0475149.1"/>
    </source>
</evidence>
<evidence type="ECO:0000313" key="4">
    <source>
        <dbReference type="Proteomes" id="UP001566331"/>
    </source>
</evidence>
<dbReference type="PANTHER" id="PTHR31061:SF24">
    <property type="entry name" value="LD22376P"/>
    <property type="match status" value="1"/>
</dbReference>
<reference evidence="3 4" key="1">
    <citation type="submission" date="2024-07" db="EMBL/GenBank/DDBJ databases">
        <title>Luteimonas salilacus sp. nov., isolated from the shore soil of Salt Lake in Tibet of China.</title>
        <authorList>
            <person name="Zhang X."/>
            <person name="Li A."/>
        </authorList>
    </citation>
    <scope>NUCLEOTIDE SEQUENCE [LARGE SCALE GENOMIC DNA]</scope>
    <source>
        <strain evidence="3 4">B3-2-R+30</strain>
    </source>
</reference>
<dbReference type="Pfam" id="PF07786">
    <property type="entry name" value="HGSNAT_cat"/>
    <property type="match status" value="1"/>
</dbReference>
<feature type="domain" description="Heparan-alpha-glucosaminide N-acetyltransferase catalytic" evidence="2">
    <location>
        <begin position="8"/>
        <end position="150"/>
    </location>
</feature>
<dbReference type="PANTHER" id="PTHR31061">
    <property type="entry name" value="LD22376P"/>
    <property type="match status" value="1"/>
</dbReference>
<dbReference type="RefSeq" id="WP_370564245.1">
    <property type="nucleotide sequence ID" value="NZ_JBFWIB010000007.1"/>
</dbReference>
<feature type="transmembrane region" description="Helical" evidence="1">
    <location>
        <begin position="52"/>
        <end position="70"/>
    </location>
</feature>
<feature type="transmembrane region" description="Helical" evidence="1">
    <location>
        <begin position="254"/>
        <end position="273"/>
    </location>
</feature>
<dbReference type="InterPro" id="IPR012429">
    <property type="entry name" value="HGSNAT_cat"/>
</dbReference>
<feature type="transmembrane region" description="Helical" evidence="1">
    <location>
        <begin position="328"/>
        <end position="348"/>
    </location>
</feature>
<name>A0ABV4HQX8_9GAMM</name>
<sequence length="358" mass="38841">MTARSPPRFASVDALRGLTVAAMLLVNNPGDWGHVYAPLLHAQWHGCTPTDLIFPFFLFVVGVSIALGLVPRIEAGVDRAGLQRAVLVRALRIVALGLLLHLLAWWALDAGHYRPWGVLQRIGVCFLVVGSLALHAQARTQWAVLGALLLGYWALLATGGSEAPSHNLASRIDTALFGPLLYQFDPASGRGHDPEGLVSTLGAVATTLLGLRAGAWLRGGRRDRLWQAGMAALALGAAWALLLPLNKNLWTPSYLLWTGGWALLALAAAHALIDRRGWPAIGRRFGVNAIAAYAGSATMVYLLVAVGWWDAIYRIGFAGWMTPRFGPYVPSLAFALAFVGFWWLLMVAMDRRGWYLKI</sequence>
<evidence type="ECO:0000259" key="2">
    <source>
        <dbReference type="Pfam" id="PF07786"/>
    </source>
</evidence>
<dbReference type="GO" id="GO:0016746">
    <property type="term" value="F:acyltransferase activity"/>
    <property type="evidence" value="ECO:0007669"/>
    <property type="project" value="UniProtKB-KW"/>
</dbReference>
<feature type="transmembrane region" description="Helical" evidence="1">
    <location>
        <begin position="285"/>
        <end position="308"/>
    </location>
</feature>
<feature type="transmembrane region" description="Helical" evidence="1">
    <location>
        <begin position="196"/>
        <end position="213"/>
    </location>
</feature>
<accession>A0ABV4HQX8</accession>
<keyword evidence="1" id="KW-0812">Transmembrane</keyword>
<feature type="transmembrane region" description="Helical" evidence="1">
    <location>
        <begin position="114"/>
        <end position="135"/>
    </location>
</feature>
<keyword evidence="1" id="KW-1133">Transmembrane helix</keyword>
<dbReference type="Proteomes" id="UP001566331">
    <property type="component" value="Unassembled WGS sequence"/>
</dbReference>
<feature type="transmembrane region" description="Helical" evidence="1">
    <location>
        <begin position="142"/>
        <end position="160"/>
    </location>
</feature>
<dbReference type="EMBL" id="JBFWIC010000013">
    <property type="protein sequence ID" value="MEZ0475149.1"/>
    <property type="molecule type" value="Genomic_DNA"/>
</dbReference>
<feature type="transmembrane region" description="Helical" evidence="1">
    <location>
        <begin position="225"/>
        <end position="242"/>
    </location>
</feature>
<keyword evidence="3" id="KW-0808">Transferase</keyword>
<organism evidence="3 4">
    <name type="scientific">Luteimonas salinilitoris</name>
    <dbReference type="NCBI Taxonomy" id="3237697"/>
    <lineage>
        <taxon>Bacteria</taxon>
        <taxon>Pseudomonadati</taxon>
        <taxon>Pseudomonadota</taxon>
        <taxon>Gammaproteobacteria</taxon>
        <taxon>Lysobacterales</taxon>
        <taxon>Lysobacteraceae</taxon>
        <taxon>Luteimonas</taxon>
    </lineage>
</organism>
<gene>
    <name evidence="3" type="ORF">AB6713_11055</name>
</gene>
<feature type="transmembrane region" description="Helical" evidence="1">
    <location>
        <begin position="90"/>
        <end position="108"/>
    </location>
</feature>
<keyword evidence="1" id="KW-0472">Membrane</keyword>
<comment type="caution">
    <text evidence="3">The sequence shown here is derived from an EMBL/GenBank/DDBJ whole genome shotgun (WGS) entry which is preliminary data.</text>
</comment>
<evidence type="ECO:0000256" key="1">
    <source>
        <dbReference type="SAM" id="Phobius"/>
    </source>
</evidence>
<protein>
    <submittedName>
        <fullName evidence="3">Acyltransferase family protein</fullName>
    </submittedName>
</protein>
<keyword evidence="4" id="KW-1185">Reference proteome</keyword>
<keyword evidence="3" id="KW-0012">Acyltransferase</keyword>
<proteinExistence type="predicted"/>